<dbReference type="Gene3D" id="1.20.1070.10">
    <property type="entry name" value="Rhodopsin 7-helix transmembrane proteins"/>
    <property type="match status" value="1"/>
</dbReference>
<sequence length="584" mass="65732">SSSLFIIQLSYFFVLAGCRCLQNRRDTFGKIKFHPLQPHRRKVVTMEALSGHIATRDDALVVALSTGAPYSSPSLAANLVLRVILSIIANIACIVPLRLLHRNGEFAAVIFIANVEVMNSFSVIYSLLWRDDNLDSWWPGYGLCDLHPYLRNVNLALYSTCLLAIIRNLAHQVGLTRVNPMTVGERRQRNLIQALIMFPLPLVQLAFIWPLTVQRYVVGTLVGCSWAAQPAWPYLVFYVLPPVVFGFLTAGYAVLMFLRYRQISQATESALSSNQVAQVRAQRAKRRLYRMVVSIMVPFLPMVCVLAVLNVIDMGTLEPFDYNMIHNHDTPYPWNTIVYVRSQDVGFAYMNNCYMSVISAIPIFFFFGMTKDAINMYRQAMVSLGMGRFFPSLKQEFDPDQAAYRGNTLGSFGSTQTASTTTSARKSKLRDSTFELTVLSSRSGKGSSEPRRPSTGLTSTVDDRTNLNAGFHHPPASHAIEREDGTLTQLPLRNPFVFRTTFDYPTPIRFAWPKFTNTQTRPKPKCTQPIQVWEANAAPPQVHTRVWCDDEVALCPRTTETPSASPLNGVVIETEVTRETHREP</sequence>
<dbReference type="PANTHER" id="PTHR28097">
    <property type="entry name" value="PHEROMONE A FACTOR RECEPTOR"/>
    <property type="match status" value="1"/>
</dbReference>
<feature type="transmembrane region" description="Helical" evidence="11">
    <location>
        <begin position="79"/>
        <end position="99"/>
    </location>
</feature>
<keyword evidence="6" id="KW-0297">G-protein coupled receptor</keyword>
<evidence type="ECO:0000256" key="3">
    <source>
        <dbReference type="ARBA" id="ARBA00022507"/>
    </source>
</evidence>
<feature type="transmembrane region" description="Helical" evidence="11">
    <location>
        <begin position="149"/>
        <end position="170"/>
    </location>
</feature>
<name>A0A084B2V2_STACB</name>
<comment type="subcellular location">
    <subcellularLocation>
        <location evidence="1">Membrane</location>
        <topology evidence="1">Multi-pass membrane protein</topology>
    </subcellularLocation>
</comment>
<dbReference type="HOGENOM" id="CLU_027592_3_1_1"/>
<dbReference type="Pfam" id="PF02076">
    <property type="entry name" value="STE3"/>
    <property type="match status" value="1"/>
</dbReference>
<evidence type="ECO:0000256" key="6">
    <source>
        <dbReference type="ARBA" id="ARBA00023040"/>
    </source>
</evidence>
<evidence type="ECO:0000256" key="8">
    <source>
        <dbReference type="ARBA" id="ARBA00023170"/>
    </source>
</evidence>
<feature type="region of interest" description="Disordered" evidence="10">
    <location>
        <begin position="440"/>
        <end position="477"/>
    </location>
</feature>
<keyword evidence="8" id="KW-0675">Receptor</keyword>
<evidence type="ECO:0000256" key="4">
    <source>
        <dbReference type="ARBA" id="ARBA00022692"/>
    </source>
</evidence>
<evidence type="ECO:0000256" key="11">
    <source>
        <dbReference type="SAM" id="Phobius"/>
    </source>
</evidence>
<dbReference type="CDD" id="cd14966">
    <property type="entry name" value="7tmD_STE3"/>
    <property type="match status" value="1"/>
</dbReference>
<feature type="transmembrane region" description="Helical" evidence="11">
    <location>
        <begin position="106"/>
        <end position="129"/>
    </location>
</feature>
<evidence type="ECO:0008006" key="15">
    <source>
        <dbReference type="Google" id="ProtNLM"/>
    </source>
</evidence>
<evidence type="ECO:0000256" key="10">
    <source>
        <dbReference type="SAM" id="MobiDB-lite"/>
    </source>
</evidence>
<evidence type="ECO:0000313" key="13">
    <source>
        <dbReference type="EMBL" id="KEY71881.1"/>
    </source>
</evidence>
<evidence type="ECO:0000256" key="9">
    <source>
        <dbReference type="ARBA" id="ARBA00023224"/>
    </source>
</evidence>
<keyword evidence="4 11" id="KW-0812">Transmembrane</keyword>
<dbReference type="GO" id="GO:0004932">
    <property type="term" value="F:mating-type factor pheromone receptor activity"/>
    <property type="evidence" value="ECO:0007669"/>
    <property type="project" value="InterPro"/>
</dbReference>
<feature type="transmembrane region" description="Helical" evidence="11">
    <location>
        <begin position="288"/>
        <end position="312"/>
    </location>
</feature>
<keyword evidence="7 11" id="KW-0472">Membrane</keyword>
<dbReference type="InterPro" id="IPR001499">
    <property type="entry name" value="GPCR_STE3"/>
</dbReference>
<evidence type="ECO:0000256" key="12">
    <source>
        <dbReference type="SAM" id="SignalP"/>
    </source>
</evidence>
<feature type="chain" id="PRO_5001771629" description="Pheromone a factor receptor" evidence="12">
    <location>
        <begin position="19"/>
        <end position="584"/>
    </location>
</feature>
<keyword evidence="3" id="KW-0589">Pheromone response</keyword>
<accession>A0A084B2V2</accession>
<feature type="non-terminal residue" evidence="13">
    <location>
        <position position="1"/>
    </location>
</feature>
<keyword evidence="12" id="KW-0732">Signal</keyword>
<keyword evidence="9" id="KW-0807">Transducer</keyword>
<comment type="similarity">
    <text evidence="2">Belongs to the G-protein coupled receptor 4 family.</text>
</comment>
<feature type="signal peptide" evidence="12">
    <location>
        <begin position="1"/>
        <end position="18"/>
    </location>
</feature>
<dbReference type="GO" id="GO:0005886">
    <property type="term" value="C:plasma membrane"/>
    <property type="evidence" value="ECO:0007669"/>
    <property type="project" value="TreeGrafter"/>
</dbReference>
<dbReference type="AlphaFoldDB" id="A0A084B2V2"/>
<proteinExistence type="inferred from homology"/>
<evidence type="ECO:0000313" key="14">
    <source>
        <dbReference type="Proteomes" id="UP000028045"/>
    </source>
</evidence>
<feature type="transmembrane region" description="Helical" evidence="11">
    <location>
        <begin position="231"/>
        <end position="255"/>
    </location>
</feature>
<dbReference type="PANTHER" id="PTHR28097:SF1">
    <property type="entry name" value="PHEROMONE A FACTOR RECEPTOR"/>
    <property type="match status" value="1"/>
</dbReference>
<keyword evidence="5 11" id="KW-1133">Transmembrane helix</keyword>
<dbReference type="Proteomes" id="UP000028045">
    <property type="component" value="Unassembled WGS sequence"/>
</dbReference>
<dbReference type="GO" id="GO:0000750">
    <property type="term" value="P:pheromone-dependent signal transduction involved in conjugation with cellular fusion"/>
    <property type="evidence" value="ECO:0007669"/>
    <property type="project" value="TreeGrafter"/>
</dbReference>
<feature type="transmembrane region" description="Helical" evidence="11">
    <location>
        <begin position="349"/>
        <end position="369"/>
    </location>
</feature>
<keyword evidence="14" id="KW-1185">Reference proteome</keyword>
<reference evidence="13 14" key="1">
    <citation type="journal article" date="2014" name="BMC Genomics">
        <title>Comparative genome sequencing reveals chemotype-specific gene clusters in the toxigenic black mold Stachybotrys.</title>
        <authorList>
            <person name="Semeiks J."/>
            <person name="Borek D."/>
            <person name="Otwinowski Z."/>
            <person name="Grishin N.V."/>
        </authorList>
    </citation>
    <scope>NUCLEOTIDE SEQUENCE [LARGE SCALE GENOMIC DNA]</scope>
    <source>
        <strain evidence="14">CBS 109288 / IBT 7711</strain>
    </source>
</reference>
<feature type="transmembrane region" description="Helical" evidence="11">
    <location>
        <begin position="191"/>
        <end position="211"/>
    </location>
</feature>
<evidence type="ECO:0000256" key="2">
    <source>
        <dbReference type="ARBA" id="ARBA00011085"/>
    </source>
</evidence>
<dbReference type="EMBL" id="KL648145">
    <property type="protein sequence ID" value="KEY71881.1"/>
    <property type="molecule type" value="Genomic_DNA"/>
</dbReference>
<protein>
    <recommendedName>
        <fullName evidence="15">Pheromone a factor receptor</fullName>
    </recommendedName>
</protein>
<evidence type="ECO:0000256" key="5">
    <source>
        <dbReference type="ARBA" id="ARBA00022989"/>
    </source>
</evidence>
<gene>
    <name evidence="13" type="ORF">S7711_06022</name>
</gene>
<organism evidence="13 14">
    <name type="scientific">Stachybotrys chartarum (strain CBS 109288 / IBT 7711)</name>
    <name type="common">Toxic black mold</name>
    <name type="synonym">Stilbospora chartarum</name>
    <dbReference type="NCBI Taxonomy" id="1280523"/>
    <lineage>
        <taxon>Eukaryota</taxon>
        <taxon>Fungi</taxon>
        <taxon>Dikarya</taxon>
        <taxon>Ascomycota</taxon>
        <taxon>Pezizomycotina</taxon>
        <taxon>Sordariomycetes</taxon>
        <taxon>Hypocreomycetidae</taxon>
        <taxon>Hypocreales</taxon>
        <taxon>Stachybotryaceae</taxon>
        <taxon>Stachybotrys</taxon>
    </lineage>
</organism>
<dbReference type="OrthoDB" id="2874149at2759"/>
<evidence type="ECO:0000256" key="7">
    <source>
        <dbReference type="ARBA" id="ARBA00023136"/>
    </source>
</evidence>
<evidence type="ECO:0000256" key="1">
    <source>
        <dbReference type="ARBA" id="ARBA00004141"/>
    </source>
</evidence>